<name>A0A0F9MRF5_9ZZZZ</name>
<dbReference type="AlphaFoldDB" id="A0A0F9MRF5"/>
<comment type="caution">
    <text evidence="1">The sequence shown here is derived from an EMBL/GenBank/DDBJ whole genome shotgun (WGS) entry which is preliminary data.</text>
</comment>
<organism evidence="1">
    <name type="scientific">marine sediment metagenome</name>
    <dbReference type="NCBI Taxonomy" id="412755"/>
    <lineage>
        <taxon>unclassified sequences</taxon>
        <taxon>metagenomes</taxon>
        <taxon>ecological metagenomes</taxon>
    </lineage>
</organism>
<gene>
    <name evidence="1" type="ORF">LCGC14_1426810</name>
</gene>
<proteinExistence type="predicted"/>
<dbReference type="EMBL" id="LAZR01009572">
    <property type="protein sequence ID" value="KKM71802.1"/>
    <property type="molecule type" value="Genomic_DNA"/>
</dbReference>
<sequence length="76" mass="9060">MQLNLDKEDLRNMIKGCRPNYSVMENPIVKKCGHYVGGFKDEWSWNYNFGNDFSEEELYNLYMICKNSWNIIIVAE</sequence>
<accession>A0A0F9MRF5</accession>
<evidence type="ECO:0000313" key="1">
    <source>
        <dbReference type="EMBL" id="KKM71802.1"/>
    </source>
</evidence>
<reference evidence="1" key="1">
    <citation type="journal article" date="2015" name="Nature">
        <title>Complex archaea that bridge the gap between prokaryotes and eukaryotes.</title>
        <authorList>
            <person name="Spang A."/>
            <person name="Saw J.H."/>
            <person name="Jorgensen S.L."/>
            <person name="Zaremba-Niedzwiedzka K."/>
            <person name="Martijn J."/>
            <person name="Lind A.E."/>
            <person name="van Eijk R."/>
            <person name="Schleper C."/>
            <person name="Guy L."/>
            <person name="Ettema T.J."/>
        </authorList>
    </citation>
    <scope>NUCLEOTIDE SEQUENCE</scope>
</reference>
<protein>
    <submittedName>
        <fullName evidence="1">Uncharacterized protein</fullName>
    </submittedName>
</protein>